<dbReference type="CDD" id="cd06261">
    <property type="entry name" value="TM_PBP2"/>
    <property type="match status" value="1"/>
</dbReference>
<dbReference type="EMBL" id="JBBPCC010000009">
    <property type="protein sequence ID" value="MEK8129246.1"/>
    <property type="molecule type" value="Genomic_DNA"/>
</dbReference>
<comment type="subcellular location">
    <subcellularLocation>
        <location evidence="1 7">Cell membrane</location>
        <topology evidence="1 7">Multi-pass membrane protein</topology>
    </subcellularLocation>
</comment>
<dbReference type="SUPFAM" id="SSF161098">
    <property type="entry name" value="MetI-like"/>
    <property type="match status" value="1"/>
</dbReference>
<feature type="transmembrane region" description="Helical" evidence="7">
    <location>
        <begin position="262"/>
        <end position="285"/>
    </location>
</feature>
<evidence type="ECO:0000256" key="5">
    <source>
        <dbReference type="ARBA" id="ARBA00022989"/>
    </source>
</evidence>
<evidence type="ECO:0000256" key="7">
    <source>
        <dbReference type="RuleBase" id="RU363032"/>
    </source>
</evidence>
<dbReference type="Pfam" id="PF00528">
    <property type="entry name" value="BPD_transp_1"/>
    <property type="match status" value="1"/>
</dbReference>
<sequence length="298" mass="31935">MKQSIAAENAWTGRRRFAFFPLRLGLRRLPVSDGFFYAALLIVAFIVVCALIPSWIAPYAPTDMRTDEILQPPGAKHWFGTDYFGRDVLSLVIHGSRDSLLIALASVLIGGLSGGLVGSLSAYIGGVVDKAVMRVVDVLMTIPSLLLALAIAAALGPSLFNIVLSVSIAAVPRYARVMRGQVLAVKGRPFVTAAHSIGSSHARIFVRHVLPNSLSPLLVMATIGIASSILVASSLSFLGLGVLREIPDWGTLLSQGRGYITVAWWIATFPGLAITTLVLTINLIGDQLRDILDPKRSR</sequence>
<dbReference type="PANTHER" id="PTHR43386">
    <property type="entry name" value="OLIGOPEPTIDE TRANSPORT SYSTEM PERMEASE PROTEIN APPC"/>
    <property type="match status" value="1"/>
</dbReference>
<keyword evidence="5 7" id="KW-1133">Transmembrane helix</keyword>
<feature type="transmembrane region" description="Helical" evidence="7">
    <location>
        <begin position="35"/>
        <end position="56"/>
    </location>
</feature>
<gene>
    <name evidence="9" type="ORF">WMW72_15170</name>
</gene>
<dbReference type="InterPro" id="IPR050366">
    <property type="entry name" value="BP-dependent_transpt_permease"/>
</dbReference>
<comment type="similarity">
    <text evidence="7">Belongs to the binding-protein-dependent transport system permease family.</text>
</comment>
<feature type="transmembrane region" description="Helical" evidence="7">
    <location>
        <begin position="145"/>
        <end position="171"/>
    </location>
</feature>
<evidence type="ECO:0000313" key="10">
    <source>
        <dbReference type="Proteomes" id="UP001469365"/>
    </source>
</evidence>
<evidence type="ECO:0000256" key="1">
    <source>
        <dbReference type="ARBA" id="ARBA00004651"/>
    </source>
</evidence>
<dbReference type="InterPro" id="IPR025966">
    <property type="entry name" value="OppC_N"/>
</dbReference>
<evidence type="ECO:0000256" key="6">
    <source>
        <dbReference type="ARBA" id="ARBA00023136"/>
    </source>
</evidence>
<accession>A0ABU9DK58</accession>
<feature type="transmembrane region" description="Helical" evidence="7">
    <location>
        <begin position="100"/>
        <end position="125"/>
    </location>
</feature>
<dbReference type="PROSITE" id="PS50928">
    <property type="entry name" value="ABC_TM1"/>
    <property type="match status" value="1"/>
</dbReference>
<reference evidence="9 10" key="1">
    <citation type="submission" date="2024-04" db="EMBL/GenBank/DDBJ databases">
        <title>draft genome sequnece of Paenibacillus filicis.</title>
        <authorList>
            <person name="Kim D.-U."/>
        </authorList>
    </citation>
    <scope>NUCLEOTIDE SEQUENCE [LARGE SCALE GENOMIC DNA]</scope>
    <source>
        <strain evidence="9 10">KACC14197</strain>
    </source>
</reference>
<keyword evidence="10" id="KW-1185">Reference proteome</keyword>
<keyword evidence="2 7" id="KW-0813">Transport</keyword>
<dbReference type="Gene3D" id="1.10.3720.10">
    <property type="entry name" value="MetI-like"/>
    <property type="match status" value="1"/>
</dbReference>
<keyword evidence="3" id="KW-1003">Cell membrane</keyword>
<feature type="transmembrane region" description="Helical" evidence="7">
    <location>
        <begin position="217"/>
        <end position="242"/>
    </location>
</feature>
<dbReference type="InterPro" id="IPR000515">
    <property type="entry name" value="MetI-like"/>
</dbReference>
<comment type="caution">
    <text evidence="9">The sequence shown here is derived from an EMBL/GenBank/DDBJ whole genome shotgun (WGS) entry which is preliminary data.</text>
</comment>
<evidence type="ECO:0000256" key="2">
    <source>
        <dbReference type="ARBA" id="ARBA00022448"/>
    </source>
</evidence>
<evidence type="ECO:0000259" key="8">
    <source>
        <dbReference type="PROSITE" id="PS50928"/>
    </source>
</evidence>
<evidence type="ECO:0000256" key="3">
    <source>
        <dbReference type="ARBA" id="ARBA00022475"/>
    </source>
</evidence>
<dbReference type="Pfam" id="PF12911">
    <property type="entry name" value="OppC_N"/>
    <property type="match status" value="1"/>
</dbReference>
<keyword evidence="4 7" id="KW-0812">Transmembrane</keyword>
<keyword evidence="6 7" id="KW-0472">Membrane</keyword>
<feature type="domain" description="ABC transmembrane type-1" evidence="8">
    <location>
        <begin position="96"/>
        <end position="285"/>
    </location>
</feature>
<evidence type="ECO:0000256" key="4">
    <source>
        <dbReference type="ARBA" id="ARBA00022692"/>
    </source>
</evidence>
<name>A0ABU9DK58_9BACL</name>
<proteinExistence type="inferred from homology"/>
<dbReference type="Proteomes" id="UP001469365">
    <property type="component" value="Unassembled WGS sequence"/>
</dbReference>
<evidence type="ECO:0000313" key="9">
    <source>
        <dbReference type="EMBL" id="MEK8129246.1"/>
    </source>
</evidence>
<dbReference type="PANTHER" id="PTHR43386:SF1">
    <property type="entry name" value="D,D-DIPEPTIDE TRANSPORT SYSTEM PERMEASE PROTEIN DDPC-RELATED"/>
    <property type="match status" value="1"/>
</dbReference>
<dbReference type="InterPro" id="IPR035906">
    <property type="entry name" value="MetI-like_sf"/>
</dbReference>
<dbReference type="RefSeq" id="WP_341416347.1">
    <property type="nucleotide sequence ID" value="NZ_JBBPCC010000009.1"/>
</dbReference>
<protein>
    <submittedName>
        <fullName evidence="9">ABC transporter permease</fullName>
    </submittedName>
</protein>
<organism evidence="9 10">
    <name type="scientific">Paenibacillus filicis</name>
    <dbReference type="NCBI Taxonomy" id="669464"/>
    <lineage>
        <taxon>Bacteria</taxon>
        <taxon>Bacillati</taxon>
        <taxon>Bacillota</taxon>
        <taxon>Bacilli</taxon>
        <taxon>Bacillales</taxon>
        <taxon>Paenibacillaceae</taxon>
        <taxon>Paenibacillus</taxon>
    </lineage>
</organism>